<keyword evidence="1" id="KW-0175">Coiled coil</keyword>
<accession>V6LPW7</accession>
<evidence type="ECO:0000256" key="1">
    <source>
        <dbReference type="SAM" id="Coils"/>
    </source>
</evidence>
<feature type="coiled-coil region" evidence="1">
    <location>
        <begin position="80"/>
        <end position="107"/>
    </location>
</feature>
<dbReference type="VEuPathDB" id="GiardiaDB:SS50377_22629"/>
<protein>
    <submittedName>
        <fullName evidence="3">Uncharacterized protein</fullName>
    </submittedName>
</protein>
<sequence length="291" mass="33242">MDYEADMLKTLQFLQKSRQDSALLQVIISSQKNLSSAISALQPHIKSHKEAYRVQKAVFCFNDISTQQLIVFHKDLDYFIRTSEAVLQKYRRQLASTEQAVRKALFRIETGVLIQQKLVARIAFLPCSVAVAVQGKFSVLDIRTQQLRKDLETLLQRRQFEHLQFTDQRVVVQLQAAARARDLVLLLTAGNYLAQVVSELNAVHVAWKDVSPYRRAEELARGDVAEQTQREAFPDESGRSADNEEEASLLGVRPVCGQGRFQCAFRQFSGSDWMKYLDGIFARQGRQFEEV</sequence>
<reference evidence="3" key="1">
    <citation type="journal article" date="2014" name="PLoS Genet.">
        <title>The Genome of Spironucleus salmonicida Highlights a Fish Pathogen Adapted to Fluctuating Environments.</title>
        <authorList>
            <person name="Xu F."/>
            <person name="Jerlstrom-Hultqvist J."/>
            <person name="Einarsson E."/>
            <person name="Astvaldsson A."/>
            <person name="Svard S.G."/>
            <person name="Andersson J.O."/>
        </authorList>
    </citation>
    <scope>NUCLEOTIDE SEQUENCE</scope>
</reference>
<organism evidence="3">
    <name type="scientific">Spironucleus salmonicida</name>
    <dbReference type="NCBI Taxonomy" id="348837"/>
    <lineage>
        <taxon>Eukaryota</taxon>
        <taxon>Metamonada</taxon>
        <taxon>Diplomonadida</taxon>
        <taxon>Hexamitidae</taxon>
        <taxon>Hexamitinae</taxon>
        <taxon>Spironucleus</taxon>
    </lineage>
</organism>
<evidence type="ECO:0000313" key="3">
    <source>
        <dbReference type="EMBL" id="EST46707.1"/>
    </source>
</evidence>
<name>V6LPW7_9EUKA</name>
<dbReference type="AlphaFoldDB" id="V6LPW7"/>
<proteinExistence type="predicted"/>
<dbReference type="EMBL" id="KI546071">
    <property type="protein sequence ID" value="EST46707.1"/>
    <property type="molecule type" value="Genomic_DNA"/>
</dbReference>
<feature type="region of interest" description="Disordered" evidence="2">
    <location>
        <begin position="221"/>
        <end position="244"/>
    </location>
</feature>
<feature type="compositionally biased region" description="Basic and acidic residues" evidence="2">
    <location>
        <begin position="221"/>
        <end position="242"/>
    </location>
</feature>
<evidence type="ECO:0000256" key="2">
    <source>
        <dbReference type="SAM" id="MobiDB-lite"/>
    </source>
</evidence>
<gene>
    <name evidence="3" type="ORF">SS50377_13300</name>
</gene>